<dbReference type="Proteomes" id="UP001528912">
    <property type="component" value="Unassembled WGS sequence"/>
</dbReference>
<accession>A0ABT6C8C6</accession>
<evidence type="ECO:0000313" key="2">
    <source>
        <dbReference type="EMBL" id="MDF8265162.1"/>
    </source>
</evidence>
<dbReference type="RefSeq" id="WP_277192487.1">
    <property type="nucleotide sequence ID" value="NZ_JAROAV010000032.1"/>
</dbReference>
<proteinExistence type="predicted"/>
<feature type="region of interest" description="Disordered" evidence="1">
    <location>
        <begin position="1"/>
        <end position="22"/>
    </location>
</feature>
<gene>
    <name evidence="2" type="ORF">P4R38_12975</name>
</gene>
<organism evidence="2 3">
    <name type="scientific">Luteipulveratus flavus</name>
    <dbReference type="NCBI Taxonomy" id="3031728"/>
    <lineage>
        <taxon>Bacteria</taxon>
        <taxon>Bacillati</taxon>
        <taxon>Actinomycetota</taxon>
        <taxon>Actinomycetes</taxon>
        <taxon>Micrococcales</taxon>
        <taxon>Dermacoccaceae</taxon>
        <taxon>Luteipulveratus</taxon>
    </lineage>
</organism>
<evidence type="ECO:0008006" key="4">
    <source>
        <dbReference type="Google" id="ProtNLM"/>
    </source>
</evidence>
<comment type="caution">
    <text evidence="2">The sequence shown here is derived from an EMBL/GenBank/DDBJ whole genome shotgun (WGS) entry which is preliminary data.</text>
</comment>
<name>A0ABT6C8C6_9MICO</name>
<protein>
    <recommendedName>
        <fullName evidence="4">PKD domain-containing protein</fullName>
    </recommendedName>
</protein>
<sequence length="252" mass="26792">MFEKKGEWKPTGNGSGKGTGEPMLVPYEYTTTLACANADPDDPDALGCANALTACTTVPNATGPYSRVFRRLLGPGGDKSSWELVGDTCWPEKVPGDSKPQLTMAMIKEAWSHTAFAKPALSMQPVGNKTLVTLPTYFQVSWPTEGFQPDEVRAVTLLGQRVEVRPRFKQVTYSFGDGASTTTTSLGGPYPTGDVTHAYAKPATVTVSSTATYGGQFRLGGGAWVDVPGTIDVAGPTQQLQVLAAKNRLVNQ</sequence>
<dbReference type="EMBL" id="JAROAV010000032">
    <property type="protein sequence ID" value="MDF8265162.1"/>
    <property type="molecule type" value="Genomic_DNA"/>
</dbReference>
<keyword evidence="3" id="KW-1185">Reference proteome</keyword>
<evidence type="ECO:0000256" key="1">
    <source>
        <dbReference type="SAM" id="MobiDB-lite"/>
    </source>
</evidence>
<reference evidence="2 3" key="1">
    <citation type="submission" date="2023-03" db="EMBL/GenBank/DDBJ databases">
        <title>YIM 133296 draft genome.</title>
        <authorList>
            <person name="Xiong L."/>
        </authorList>
    </citation>
    <scope>NUCLEOTIDE SEQUENCE [LARGE SCALE GENOMIC DNA]</scope>
    <source>
        <strain evidence="2 3">YIM 133296</strain>
    </source>
</reference>
<evidence type="ECO:0000313" key="3">
    <source>
        <dbReference type="Proteomes" id="UP001528912"/>
    </source>
</evidence>